<comment type="caution">
    <text evidence="19">The sequence shown here is derived from an EMBL/GenBank/DDBJ whole genome shotgun (WGS) entry which is preliminary data.</text>
</comment>
<dbReference type="EMBL" id="BAYX01000012">
    <property type="protein sequence ID" value="GAJ95517.1"/>
    <property type="molecule type" value="Genomic_DNA"/>
</dbReference>
<dbReference type="PROSITE" id="PS00211">
    <property type="entry name" value="ABC_TRANSPORTER_1"/>
    <property type="match status" value="2"/>
</dbReference>
<feature type="region of interest" description="Disordered" evidence="17">
    <location>
        <begin position="545"/>
        <end position="571"/>
    </location>
</feature>
<comment type="function">
    <text evidence="12">Part of the ABC transporter complex GsiABCD involved in glutathione import. Responsible for energy coupling to the transport system.</text>
</comment>
<evidence type="ECO:0000256" key="12">
    <source>
        <dbReference type="ARBA" id="ARBA00037530"/>
    </source>
</evidence>
<evidence type="ECO:0000256" key="14">
    <source>
        <dbReference type="ARBA" id="ARBA00039050"/>
    </source>
</evidence>
<evidence type="ECO:0000313" key="20">
    <source>
        <dbReference type="Proteomes" id="UP000026941"/>
    </source>
</evidence>
<evidence type="ECO:0000256" key="2">
    <source>
        <dbReference type="ARBA" id="ARBA00011469"/>
    </source>
</evidence>
<evidence type="ECO:0000256" key="15">
    <source>
        <dbReference type="ARBA" id="ARBA00041187"/>
    </source>
</evidence>
<dbReference type="Pfam" id="PF08352">
    <property type="entry name" value="oligo_HPY"/>
    <property type="match status" value="1"/>
</dbReference>
<name>A0AA87U6D1_RHIRH</name>
<organism evidence="19 20">
    <name type="scientific">Rhizobium rhizogenes NBRC 13257</name>
    <dbReference type="NCBI Taxonomy" id="1220581"/>
    <lineage>
        <taxon>Bacteria</taxon>
        <taxon>Pseudomonadati</taxon>
        <taxon>Pseudomonadota</taxon>
        <taxon>Alphaproteobacteria</taxon>
        <taxon>Hyphomicrobiales</taxon>
        <taxon>Rhizobiaceae</taxon>
        <taxon>Rhizobium/Agrobacterium group</taxon>
        <taxon>Rhizobium</taxon>
    </lineage>
</organism>
<proteinExistence type="inferred from homology"/>
<dbReference type="AlphaFoldDB" id="A0AA87U6D1"/>
<dbReference type="PROSITE" id="PS50893">
    <property type="entry name" value="ABC_TRANSPORTER_2"/>
    <property type="match status" value="2"/>
</dbReference>
<evidence type="ECO:0000256" key="9">
    <source>
        <dbReference type="ARBA" id="ARBA00022840"/>
    </source>
</evidence>
<evidence type="ECO:0000256" key="5">
    <source>
        <dbReference type="ARBA" id="ARBA00022519"/>
    </source>
</evidence>
<evidence type="ECO:0000259" key="18">
    <source>
        <dbReference type="PROSITE" id="PS50893"/>
    </source>
</evidence>
<dbReference type="RefSeq" id="WP_042474735.1">
    <property type="nucleotide sequence ID" value="NZ_BAYX01000012.1"/>
</dbReference>
<dbReference type="InterPro" id="IPR003593">
    <property type="entry name" value="AAA+_ATPase"/>
</dbReference>
<dbReference type="InterPro" id="IPR003439">
    <property type="entry name" value="ABC_transporter-like_ATP-bd"/>
</dbReference>
<dbReference type="NCBIfam" id="NF008453">
    <property type="entry name" value="PRK11308.1"/>
    <property type="match status" value="2"/>
</dbReference>
<dbReference type="InterPro" id="IPR013563">
    <property type="entry name" value="Oligopep_ABC_C"/>
</dbReference>
<keyword evidence="10" id="KW-1278">Translocase</keyword>
<comment type="subunit">
    <text evidence="2">The complex is composed of two ATP-binding proteins (GsiA), two transmembrane proteins (GsiC and GsiD) and a solute-binding protein (GsiB).</text>
</comment>
<evidence type="ECO:0000256" key="6">
    <source>
        <dbReference type="ARBA" id="ARBA00022737"/>
    </source>
</evidence>
<comment type="similarity">
    <text evidence="13">Belongs to the ABC transporter superfamily. Glutathione importer (TC 3.A.1.5.11) family.</text>
</comment>
<dbReference type="Gene3D" id="3.40.50.300">
    <property type="entry name" value="P-loop containing nucleotide triphosphate hydrolases"/>
    <property type="match status" value="2"/>
</dbReference>
<dbReference type="GO" id="GO:0005524">
    <property type="term" value="F:ATP binding"/>
    <property type="evidence" value="ECO:0007669"/>
    <property type="project" value="UniProtKB-KW"/>
</dbReference>
<evidence type="ECO:0000256" key="3">
    <source>
        <dbReference type="ARBA" id="ARBA00022448"/>
    </source>
</evidence>
<dbReference type="Proteomes" id="UP000026941">
    <property type="component" value="Unassembled WGS sequence"/>
</dbReference>
<dbReference type="GO" id="GO:0005886">
    <property type="term" value="C:plasma membrane"/>
    <property type="evidence" value="ECO:0007669"/>
    <property type="project" value="UniProtKB-SubCell"/>
</dbReference>
<evidence type="ECO:0000256" key="4">
    <source>
        <dbReference type="ARBA" id="ARBA00022475"/>
    </source>
</evidence>
<dbReference type="GO" id="GO:0016887">
    <property type="term" value="F:ATP hydrolysis activity"/>
    <property type="evidence" value="ECO:0007669"/>
    <property type="project" value="InterPro"/>
</dbReference>
<dbReference type="FunFam" id="3.40.50.300:FF:000016">
    <property type="entry name" value="Oligopeptide ABC transporter ATP-binding component"/>
    <property type="match status" value="2"/>
</dbReference>
<evidence type="ECO:0000313" key="19">
    <source>
        <dbReference type="EMBL" id="GAJ95517.1"/>
    </source>
</evidence>
<keyword evidence="9 19" id="KW-0067">ATP-binding</keyword>
<evidence type="ECO:0000256" key="8">
    <source>
        <dbReference type="ARBA" id="ARBA00022801"/>
    </source>
</evidence>
<protein>
    <recommendedName>
        <fullName evidence="15">Glutathione import ATP-binding protein GsiA</fullName>
        <ecNumber evidence="14">7.4.2.10</ecNumber>
    </recommendedName>
</protein>
<gene>
    <name evidence="19" type="ORF">RRH01S_12_00740</name>
</gene>
<evidence type="ECO:0000256" key="10">
    <source>
        <dbReference type="ARBA" id="ARBA00022967"/>
    </source>
</evidence>
<feature type="compositionally biased region" description="Basic and acidic residues" evidence="17">
    <location>
        <begin position="545"/>
        <end position="557"/>
    </location>
</feature>
<keyword evidence="7" id="KW-0547">Nucleotide-binding</keyword>
<dbReference type="GO" id="GO:0055085">
    <property type="term" value="P:transmembrane transport"/>
    <property type="evidence" value="ECO:0007669"/>
    <property type="project" value="UniProtKB-ARBA"/>
</dbReference>
<evidence type="ECO:0000256" key="11">
    <source>
        <dbReference type="ARBA" id="ARBA00023136"/>
    </source>
</evidence>
<dbReference type="PANTHER" id="PTHR43776">
    <property type="entry name" value="TRANSPORT ATP-BINDING PROTEIN"/>
    <property type="match status" value="1"/>
</dbReference>
<evidence type="ECO:0000256" key="16">
    <source>
        <dbReference type="ARBA" id="ARBA00047640"/>
    </source>
</evidence>
<comment type="subcellular location">
    <subcellularLocation>
        <location evidence="1">Cell inner membrane</location>
        <topology evidence="1">Peripheral membrane protein</topology>
    </subcellularLocation>
</comment>
<sequence>MTILEPTVGEPLLSIENLSVKFGRFTALKPMSYTIRRGQTLAVVGESGSGKSVSALAMMRLLPNTADVGGRIMFEGTDLLGLSEREMRNIRGGRISMIFQEPMTSLNPVQRVGDQIAEAVRYHRGLTGNAAMEEVGRLMERVGIRDVESRIGAYPHTFSGGMRQRVMIAMALASNPALLIADEPTTALDVTIQAQIIELMQEIQRDTGVSILFITHDMGVVAEIADDVLVMKSGDLIEHGAVKPIFDGAEAEYTRSLIAAVPQLASGLSDTVKQLPSPREGELLSVDDLTVRFAVRAGLLARHKGNIHAVEGVSLSIRAGETLGLVGESGSGKSTIGRAVMNLEKIYSGTVKLAGRPIEYSSSAARAAFRRDVQMIFQDPYGSLDGRQTVGNAIMEPIIFHRIANKAEARDRMKALLARVGLPTSVANRYPHEFSGGQRQRICIARALAMEPKLIIADEAVSALDVTVKAQIIELMIGLQEEFGLSYLFISHDIAAVERICHRVAVMHFGEIVEVGPREAVIGSPSHGYTQRLLSAVPIAHPDLRGTRKQIPDDGKRPSPMRPIGYSPPVVRWREAGPGHLVRTETEVASPVSK</sequence>
<keyword evidence="3" id="KW-0813">Transport</keyword>
<dbReference type="CDD" id="cd03257">
    <property type="entry name" value="ABC_NikE_OppD_transporters"/>
    <property type="match status" value="2"/>
</dbReference>
<feature type="domain" description="ABC transporter" evidence="18">
    <location>
        <begin position="284"/>
        <end position="534"/>
    </location>
</feature>
<keyword evidence="11" id="KW-0472">Membrane</keyword>
<evidence type="ECO:0000256" key="17">
    <source>
        <dbReference type="SAM" id="MobiDB-lite"/>
    </source>
</evidence>
<accession>A0AA87U6D1</accession>
<dbReference type="PANTHER" id="PTHR43776:SF15">
    <property type="entry name" value="GLUTATHIONE IMPORT ATP-BINDING PROTEIN GSIA"/>
    <property type="match status" value="1"/>
</dbReference>
<evidence type="ECO:0000256" key="7">
    <source>
        <dbReference type="ARBA" id="ARBA00022741"/>
    </source>
</evidence>
<dbReference type="InterPro" id="IPR027417">
    <property type="entry name" value="P-loop_NTPase"/>
</dbReference>
<evidence type="ECO:0000256" key="13">
    <source>
        <dbReference type="ARBA" id="ARBA00038416"/>
    </source>
</evidence>
<reference evidence="19 20" key="1">
    <citation type="submission" date="2014-05" db="EMBL/GenBank/DDBJ databases">
        <title>Whole genome shotgun sequence of Rhizobium rhizogenes NBRC 13257.</title>
        <authorList>
            <person name="Katano-Makiyama Y."/>
            <person name="Hosoyama A."/>
            <person name="Hashimoto M."/>
            <person name="Hosoyama Y."/>
            <person name="Noguchi M."/>
            <person name="Tsuchikane K."/>
            <person name="Kimura A."/>
            <person name="Ohji S."/>
            <person name="Ichikawa N."/>
            <person name="Yamazoe A."/>
            <person name="Fujita N."/>
        </authorList>
    </citation>
    <scope>NUCLEOTIDE SEQUENCE [LARGE SCALE GENOMIC DNA]</scope>
    <source>
        <strain evidence="19 20">NBRC 13257</strain>
    </source>
</reference>
<dbReference type="SUPFAM" id="SSF52540">
    <property type="entry name" value="P-loop containing nucleoside triphosphate hydrolases"/>
    <property type="match status" value="2"/>
</dbReference>
<dbReference type="SMART" id="SM00382">
    <property type="entry name" value="AAA"/>
    <property type="match status" value="2"/>
</dbReference>
<keyword evidence="5" id="KW-0997">Cell inner membrane</keyword>
<feature type="domain" description="ABC transporter" evidence="18">
    <location>
        <begin position="13"/>
        <end position="258"/>
    </location>
</feature>
<keyword evidence="6" id="KW-0677">Repeat</keyword>
<keyword evidence="8" id="KW-0378">Hydrolase</keyword>
<dbReference type="InterPro" id="IPR017871">
    <property type="entry name" value="ABC_transporter-like_CS"/>
</dbReference>
<dbReference type="NCBIfam" id="NF007739">
    <property type="entry name" value="PRK10419.1"/>
    <property type="match status" value="2"/>
</dbReference>
<dbReference type="GO" id="GO:0015833">
    <property type="term" value="P:peptide transport"/>
    <property type="evidence" value="ECO:0007669"/>
    <property type="project" value="InterPro"/>
</dbReference>
<comment type="catalytic activity">
    <reaction evidence="16">
        <text>glutathione(out) + ATP + H2O = glutathione(in) + ADP + phosphate + H(+)</text>
        <dbReference type="Rhea" id="RHEA:29791"/>
        <dbReference type="ChEBI" id="CHEBI:15377"/>
        <dbReference type="ChEBI" id="CHEBI:15378"/>
        <dbReference type="ChEBI" id="CHEBI:30616"/>
        <dbReference type="ChEBI" id="CHEBI:43474"/>
        <dbReference type="ChEBI" id="CHEBI:57925"/>
        <dbReference type="ChEBI" id="CHEBI:456216"/>
        <dbReference type="EC" id="7.4.2.10"/>
    </reaction>
</comment>
<dbReference type="Pfam" id="PF00005">
    <property type="entry name" value="ABC_tran"/>
    <property type="match status" value="2"/>
</dbReference>
<evidence type="ECO:0000256" key="1">
    <source>
        <dbReference type="ARBA" id="ARBA00004417"/>
    </source>
</evidence>
<dbReference type="InterPro" id="IPR050319">
    <property type="entry name" value="ABC_transp_ATP-bind"/>
</dbReference>
<dbReference type="EC" id="7.4.2.10" evidence="14"/>
<keyword evidence="4" id="KW-1003">Cell membrane</keyword>